<dbReference type="PANTHER" id="PTHR12083">
    <property type="entry name" value="BIFUNCTIONAL POLYNUCLEOTIDE PHOSPHATASE/KINASE"/>
    <property type="match status" value="1"/>
</dbReference>
<dbReference type="EMBL" id="BPQB01000020">
    <property type="protein sequence ID" value="GJE91124.1"/>
    <property type="molecule type" value="Genomic_DNA"/>
</dbReference>
<organism evidence="2 3">
    <name type="scientific">Phanerochaete sordida</name>
    <dbReference type="NCBI Taxonomy" id="48140"/>
    <lineage>
        <taxon>Eukaryota</taxon>
        <taxon>Fungi</taxon>
        <taxon>Dikarya</taxon>
        <taxon>Basidiomycota</taxon>
        <taxon>Agaricomycotina</taxon>
        <taxon>Agaricomycetes</taxon>
        <taxon>Polyporales</taxon>
        <taxon>Phanerochaetaceae</taxon>
        <taxon>Phanerochaete</taxon>
    </lineage>
</organism>
<dbReference type="GO" id="GO:0046403">
    <property type="term" value="F:polynucleotide 3'-phosphatase activity"/>
    <property type="evidence" value="ECO:0007669"/>
    <property type="project" value="TreeGrafter"/>
</dbReference>
<evidence type="ECO:0000313" key="3">
    <source>
        <dbReference type="Proteomes" id="UP000703269"/>
    </source>
</evidence>
<dbReference type="Pfam" id="PF13671">
    <property type="entry name" value="AAA_33"/>
    <property type="match status" value="1"/>
</dbReference>
<dbReference type="SUPFAM" id="SSF52540">
    <property type="entry name" value="P-loop containing nucleoside triphosphate hydrolases"/>
    <property type="match status" value="1"/>
</dbReference>
<accession>A0A9P3GB46</accession>
<name>A0A9P3GB46_9APHY</name>
<dbReference type="PANTHER" id="PTHR12083:SF9">
    <property type="entry name" value="BIFUNCTIONAL POLYNUCLEOTIDE PHOSPHATASE_KINASE"/>
    <property type="match status" value="1"/>
</dbReference>
<dbReference type="GO" id="GO:0003690">
    <property type="term" value="F:double-stranded DNA binding"/>
    <property type="evidence" value="ECO:0007669"/>
    <property type="project" value="TreeGrafter"/>
</dbReference>
<gene>
    <name evidence="2" type="ORF">PsYK624_072730</name>
</gene>
<dbReference type="AlphaFoldDB" id="A0A9P3GB46"/>
<protein>
    <recommendedName>
        <fullName evidence="4">P-loop containing nucleoside triphosphate hydrolase protein</fullName>
    </recommendedName>
</protein>
<reference evidence="2 3" key="1">
    <citation type="submission" date="2021-08" db="EMBL/GenBank/DDBJ databases">
        <title>Draft Genome Sequence of Phanerochaete sordida strain YK-624.</title>
        <authorList>
            <person name="Mori T."/>
            <person name="Dohra H."/>
            <person name="Suzuki T."/>
            <person name="Kawagishi H."/>
            <person name="Hirai H."/>
        </authorList>
    </citation>
    <scope>NUCLEOTIDE SEQUENCE [LARGE SCALE GENOMIC DNA]</scope>
    <source>
        <strain evidence="2 3">YK-624</strain>
    </source>
</reference>
<evidence type="ECO:0000256" key="1">
    <source>
        <dbReference type="SAM" id="MobiDB-lite"/>
    </source>
</evidence>
<dbReference type="InterPro" id="IPR027417">
    <property type="entry name" value="P-loop_NTPase"/>
</dbReference>
<sequence>MMQVSDVGDTQHSMQPPPMHKDGNHHTTQPTQNERKVLILVGLVGSGKSTFAEALQAYLPQFRRCSQDELGDRRAVEALARSSLRDGLSVCIDRTNVDPQQRLTWVRIAREFPGTLVWVLEFDTPYEICEQRLMTRTSHPTITSPELAISVLQRFRSQYQSPQLWEGFDQMLSLHLEDQPADGLPVSNRRPGGQHSLLRAWLVEVIAEASGKNESPGGDTRREVVISPEAVHGLLLSSRLGRWTRSTGYDGNWRRPQ</sequence>
<dbReference type="GO" id="GO:0006281">
    <property type="term" value="P:DNA repair"/>
    <property type="evidence" value="ECO:0007669"/>
    <property type="project" value="TreeGrafter"/>
</dbReference>
<dbReference type="Proteomes" id="UP000703269">
    <property type="component" value="Unassembled WGS sequence"/>
</dbReference>
<evidence type="ECO:0008006" key="4">
    <source>
        <dbReference type="Google" id="ProtNLM"/>
    </source>
</evidence>
<proteinExistence type="predicted"/>
<dbReference type="GO" id="GO:0046404">
    <property type="term" value="F:ATP-dependent polydeoxyribonucleotide 5'-hydroxyl-kinase activity"/>
    <property type="evidence" value="ECO:0007669"/>
    <property type="project" value="TreeGrafter"/>
</dbReference>
<dbReference type="OrthoDB" id="3512845at2759"/>
<evidence type="ECO:0000313" key="2">
    <source>
        <dbReference type="EMBL" id="GJE91124.1"/>
    </source>
</evidence>
<dbReference type="Gene3D" id="3.40.50.300">
    <property type="entry name" value="P-loop containing nucleotide triphosphate hydrolases"/>
    <property type="match status" value="1"/>
</dbReference>
<keyword evidence="3" id="KW-1185">Reference proteome</keyword>
<comment type="caution">
    <text evidence="2">The sequence shown here is derived from an EMBL/GenBank/DDBJ whole genome shotgun (WGS) entry which is preliminary data.</text>
</comment>
<feature type="region of interest" description="Disordered" evidence="1">
    <location>
        <begin position="1"/>
        <end position="30"/>
    </location>
</feature>